<organism evidence="2 3">
    <name type="scientific">Geobacter hydrogenophilus</name>
    <dbReference type="NCBI Taxonomy" id="40983"/>
    <lineage>
        <taxon>Bacteria</taxon>
        <taxon>Pseudomonadati</taxon>
        <taxon>Thermodesulfobacteriota</taxon>
        <taxon>Desulfuromonadia</taxon>
        <taxon>Geobacterales</taxon>
        <taxon>Geobacteraceae</taxon>
        <taxon>Geobacter</taxon>
    </lineage>
</organism>
<comment type="caution">
    <text evidence="2">The sequence shown here is derived from an EMBL/GenBank/DDBJ whole genome shotgun (WGS) entry which is preliminary data.</text>
</comment>
<evidence type="ECO:0000313" key="3">
    <source>
        <dbReference type="Proteomes" id="UP001144352"/>
    </source>
</evidence>
<sequence>MENSYPDTHMKEQIIIRNARPSDFDAVLALDETGHIEGKQATWRRIFEHYVNCGDDDCHFLVSEINGKVVGFIVGEVRAWEFGSPPCGWVFALSVSPRNRKMGIGQRMFEEICTCLKHSGAATVRTMVEREDKLTLSFFRNQGLSSGRYVELEKS</sequence>
<dbReference type="Proteomes" id="UP001144352">
    <property type="component" value="Unassembled WGS sequence"/>
</dbReference>
<dbReference type="InterPro" id="IPR017255">
    <property type="entry name" value="AcTrfase_GNAT_prd"/>
</dbReference>
<dbReference type="EMBL" id="BSDS01000002">
    <property type="protein sequence ID" value="GLI39303.1"/>
    <property type="molecule type" value="Genomic_DNA"/>
</dbReference>
<dbReference type="InterPro" id="IPR016181">
    <property type="entry name" value="Acyl_CoA_acyltransferase"/>
</dbReference>
<dbReference type="CDD" id="cd04301">
    <property type="entry name" value="NAT_SF"/>
    <property type="match status" value="1"/>
</dbReference>
<evidence type="ECO:0000313" key="2">
    <source>
        <dbReference type="EMBL" id="GLI39303.1"/>
    </source>
</evidence>
<dbReference type="GO" id="GO:0016747">
    <property type="term" value="F:acyltransferase activity, transferring groups other than amino-acyl groups"/>
    <property type="evidence" value="ECO:0007669"/>
    <property type="project" value="InterPro"/>
</dbReference>
<gene>
    <name evidence="2" type="ORF">GHYDROH2_28040</name>
</gene>
<proteinExistence type="predicted"/>
<dbReference type="Pfam" id="PF00583">
    <property type="entry name" value="Acetyltransf_1"/>
    <property type="match status" value="1"/>
</dbReference>
<dbReference type="PIRSF" id="PIRSF037663">
    <property type="entry name" value="Acetyltransf_GNAT_prd"/>
    <property type="match status" value="1"/>
</dbReference>
<dbReference type="SUPFAM" id="SSF55729">
    <property type="entry name" value="Acyl-CoA N-acyltransferases (Nat)"/>
    <property type="match status" value="1"/>
</dbReference>
<dbReference type="AlphaFoldDB" id="A0A9W6G2R7"/>
<accession>A0A9W6G2R7</accession>
<feature type="domain" description="N-acetyltransferase" evidence="1">
    <location>
        <begin position="14"/>
        <end position="155"/>
    </location>
</feature>
<reference evidence="2" key="1">
    <citation type="submission" date="2022-12" db="EMBL/GenBank/DDBJ databases">
        <title>Reference genome sequencing for broad-spectrum identification of bacterial and archaeal isolates by mass spectrometry.</title>
        <authorList>
            <person name="Sekiguchi Y."/>
            <person name="Tourlousse D.M."/>
        </authorList>
    </citation>
    <scope>NUCLEOTIDE SEQUENCE</scope>
    <source>
        <strain evidence="2">H2</strain>
    </source>
</reference>
<dbReference type="Gene3D" id="3.40.630.30">
    <property type="match status" value="1"/>
</dbReference>
<protein>
    <recommendedName>
        <fullName evidence="1">N-acetyltransferase domain-containing protein</fullName>
    </recommendedName>
</protein>
<name>A0A9W6G2R7_9BACT</name>
<dbReference type="InterPro" id="IPR000182">
    <property type="entry name" value="GNAT_dom"/>
</dbReference>
<evidence type="ECO:0000259" key="1">
    <source>
        <dbReference type="PROSITE" id="PS51186"/>
    </source>
</evidence>
<dbReference type="PROSITE" id="PS51186">
    <property type="entry name" value="GNAT"/>
    <property type="match status" value="1"/>
</dbReference>
<keyword evidence="3" id="KW-1185">Reference proteome</keyword>